<feature type="region of interest" description="Disordered" evidence="15">
    <location>
        <begin position="415"/>
        <end position="447"/>
    </location>
</feature>
<keyword evidence="9 11" id="KW-0131">Cell cycle</keyword>
<dbReference type="NCBIfam" id="TIGR00115">
    <property type="entry name" value="tig"/>
    <property type="match status" value="1"/>
</dbReference>
<dbReference type="EC" id="5.2.1.8" evidence="3 11"/>
<dbReference type="InterPro" id="IPR005215">
    <property type="entry name" value="Trig_fac"/>
</dbReference>
<evidence type="ECO:0000256" key="3">
    <source>
        <dbReference type="ARBA" id="ARBA00013194"/>
    </source>
</evidence>
<dbReference type="Gene3D" id="3.10.50.40">
    <property type="match status" value="1"/>
</dbReference>
<comment type="catalytic activity">
    <reaction evidence="1 11 12">
        <text>[protein]-peptidylproline (omega=180) = [protein]-peptidylproline (omega=0)</text>
        <dbReference type="Rhea" id="RHEA:16237"/>
        <dbReference type="Rhea" id="RHEA-COMP:10747"/>
        <dbReference type="Rhea" id="RHEA-COMP:10748"/>
        <dbReference type="ChEBI" id="CHEBI:83833"/>
        <dbReference type="ChEBI" id="CHEBI:83834"/>
        <dbReference type="EC" id="5.2.1.8"/>
    </reaction>
</comment>
<evidence type="ECO:0000256" key="6">
    <source>
        <dbReference type="ARBA" id="ARBA00023110"/>
    </source>
</evidence>
<dbReference type="InterPro" id="IPR008881">
    <property type="entry name" value="Trigger_fac_ribosome-bd_bac"/>
</dbReference>
<evidence type="ECO:0000313" key="18">
    <source>
        <dbReference type="Proteomes" id="UP000442535"/>
    </source>
</evidence>
<protein>
    <recommendedName>
        <fullName evidence="4 11">Trigger factor</fullName>
        <shortName evidence="11">TF</shortName>
        <ecNumber evidence="3 11">5.2.1.8</ecNumber>
    </recommendedName>
    <alternativeName>
        <fullName evidence="10 11">PPIase</fullName>
    </alternativeName>
</protein>
<evidence type="ECO:0000256" key="12">
    <source>
        <dbReference type="PROSITE-ProRule" id="PRU00277"/>
    </source>
</evidence>
<dbReference type="SUPFAM" id="SSF109998">
    <property type="entry name" value="Triger factor/SurA peptide-binding domain-like"/>
    <property type="match status" value="1"/>
</dbReference>
<evidence type="ECO:0000256" key="10">
    <source>
        <dbReference type="ARBA" id="ARBA00029986"/>
    </source>
</evidence>
<evidence type="ECO:0000259" key="16">
    <source>
        <dbReference type="PROSITE" id="PS50059"/>
    </source>
</evidence>
<evidence type="ECO:0000256" key="15">
    <source>
        <dbReference type="SAM" id="MobiDB-lite"/>
    </source>
</evidence>
<keyword evidence="14" id="KW-0175">Coiled coil</keyword>
<keyword evidence="8 11" id="KW-0413">Isomerase</keyword>
<dbReference type="SUPFAM" id="SSF102735">
    <property type="entry name" value="Trigger factor ribosome-binding domain"/>
    <property type="match status" value="1"/>
</dbReference>
<dbReference type="Gene3D" id="3.30.70.1050">
    <property type="entry name" value="Trigger factor ribosome-binding domain"/>
    <property type="match status" value="1"/>
</dbReference>
<dbReference type="InterPro" id="IPR027304">
    <property type="entry name" value="Trigger_fact/SurA_dom_sf"/>
</dbReference>
<comment type="similarity">
    <text evidence="2 11 13">Belongs to the FKBP-type PPIase family. Tig subfamily.</text>
</comment>
<comment type="domain">
    <text evidence="11">Consists of 3 domains; the N-terminus binds the ribosome, the middle domain has PPIase activity, while the C-terminus has intrinsic chaperone activity on its own.</text>
</comment>
<dbReference type="HAMAP" id="MF_00303">
    <property type="entry name" value="Trigger_factor_Tig"/>
    <property type="match status" value="1"/>
</dbReference>
<dbReference type="Gene3D" id="1.10.3120.10">
    <property type="entry name" value="Trigger factor, C-terminal domain"/>
    <property type="match status" value="1"/>
</dbReference>
<dbReference type="InterPro" id="IPR046357">
    <property type="entry name" value="PPIase_dom_sf"/>
</dbReference>
<dbReference type="GO" id="GO:0043022">
    <property type="term" value="F:ribosome binding"/>
    <property type="evidence" value="ECO:0007669"/>
    <property type="project" value="TreeGrafter"/>
</dbReference>
<feature type="coiled-coil region" evidence="14">
    <location>
        <begin position="126"/>
        <end position="160"/>
    </location>
</feature>
<proteinExistence type="inferred from homology"/>
<accession>A0A7K0K3Z1</accession>
<keyword evidence="7 11" id="KW-0143">Chaperone</keyword>
<evidence type="ECO:0000256" key="7">
    <source>
        <dbReference type="ARBA" id="ARBA00023186"/>
    </source>
</evidence>
<evidence type="ECO:0000256" key="14">
    <source>
        <dbReference type="SAM" id="Coils"/>
    </source>
</evidence>
<evidence type="ECO:0000256" key="4">
    <source>
        <dbReference type="ARBA" id="ARBA00016902"/>
    </source>
</evidence>
<dbReference type="GO" id="GO:0043335">
    <property type="term" value="P:protein unfolding"/>
    <property type="evidence" value="ECO:0007669"/>
    <property type="project" value="TreeGrafter"/>
</dbReference>
<keyword evidence="6 11" id="KW-0697">Rotamase</keyword>
<dbReference type="AlphaFoldDB" id="A0A7K0K3Z1"/>
<dbReference type="PANTHER" id="PTHR30560:SF3">
    <property type="entry name" value="TRIGGER FACTOR-LIKE PROTEIN TIG, CHLOROPLASTIC"/>
    <property type="match status" value="1"/>
</dbReference>
<dbReference type="GO" id="GO:0005737">
    <property type="term" value="C:cytoplasm"/>
    <property type="evidence" value="ECO:0007669"/>
    <property type="project" value="UniProtKB-SubCell"/>
</dbReference>
<dbReference type="InterPro" id="IPR001179">
    <property type="entry name" value="PPIase_FKBP_dom"/>
</dbReference>
<feature type="compositionally biased region" description="Basic residues" evidence="15">
    <location>
        <begin position="437"/>
        <end position="447"/>
    </location>
</feature>
<dbReference type="Pfam" id="PF05698">
    <property type="entry name" value="Trigger_C"/>
    <property type="match status" value="1"/>
</dbReference>
<evidence type="ECO:0000256" key="13">
    <source>
        <dbReference type="RuleBase" id="RU003914"/>
    </source>
</evidence>
<evidence type="ECO:0000256" key="2">
    <source>
        <dbReference type="ARBA" id="ARBA00005464"/>
    </source>
</evidence>
<dbReference type="InterPro" id="IPR008880">
    <property type="entry name" value="Trigger_fac_C"/>
</dbReference>
<reference evidence="17 18" key="1">
    <citation type="submission" date="2019-08" db="EMBL/GenBank/DDBJ databases">
        <title>In-depth cultivation of the pig gut microbiome towards novel bacterial diversity and tailored functional studies.</title>
        <authorList>
            <person name="Wylensek D."/>
            <person name="Hitch T.C.A."/>
            <person name="Clavel T."/>
        </authorList>
    </citation>
    <scope>NUCLEOTIDE SEQUENCE [LARGE SCALE GENOMIC DNA]</scope>
    <source>
        <strain evidence="17 18">RF-GAM-744-WT-7</strain>
    </source>
</reference>
<evidence type="ECO:0000256" key="5">
    <source>
        <dbReference type="ARBA" id="ARBA00022618"/>
    </source>
</evidence>
<dbReference type="InterPro" id="IPR037041">
    <property type="entry name" value="Trigger_fac_C_sf"/>
</dbReference>
<dbReference type="PROSITE" id="PS50059">
    <property type="entry name" value="FKBP_PPIASE"/>
    <property type="match status" value="1"/>
</dbReference>
<dbReference type="Pfam" id="PF00254">
    <property type="entry name" value="FKBP_C"/>
    <property type="match status" value="1"/>
</dbReference>
<dbReference type="SUPFAM" id="SSF54534">
    <property type="entry name" value="FKBP-like"/>
    <property type="match status" value="1"/>
</dbReference>
<dbReference type="Proteomes" id="UP000442535">
    <property type="component" value="Unassembled WGS sequence"/>
</dbReference>
<keyword evidence="18" id="KW-1185">Reference proteome</keyword>
<dbReference type="PANTHER" id="PTHR30560">
    <property type="entry name" value="TRIGGER FACTOR CHAPERONE AND PEPTIDYL-PROLYL CIS/TRANS ISOMERASE"/>
    <property type="match status" value="1"/>
</dbReference>
<dbReference type="GO" id="GO:0051301">
    <property type="term" value="P:cell division"/>
    <property type="evidence" value="ECO:0007669"/>
    <property type="project" value="UniProtKB-KW"/>
</dbReference>
<dbReference type="Pfam" id="PF05697">
    <property type="entry name" value="Trigger_N"/>
    <property type="match status" value="1"/>
</dbReference>
<evidence type="ECO:0000256" key="9">
    <source>
        <dbReference type="ARBA" id="ARBA00023306"/>
    </source>
</evidence>
<comment type="function">
    <text evidence="11">Involved in protein export. Acts as a chaperone by maintaining the newly synthesized protein in an open conformation. Functions as a peptidyl-prolyl cis-trans isomerase.</text>
</comment>
<dbReference type="GO" id="GO:0015031">
    <property type="term" value="P:protein transport"/>
    <property type="evidence" value="ECO:0007669"/>
    <property type="project" value="UniProtKB-UniRule"/>
</dbReference>
<keyword evidence="5 11" id="KW-0132">Cell division</keyword>
<evidence type="ECO:0000313" key="17">
    <source>
        <dbReference type="EMBL" id="MST50149.1"/>
    </source>
</evidence>
<dbReference type="GO" id="GO:0003755">
    <property type="term" value="F:peptidyl-prolyl cis-trans isomerase activity"/>
    <property type="evidence" value="ECO:0007669"/>
    <property type="project" value="UniProtKB-UniRule"/>
</dbReference>
<evidence type="ECO:0000256" key="1">
    <source>
        <dbReference type="ARBA" id="ARBA00000971"/>
    </source>
</evidence>
<dbReference type="RefSeq" id="WP_338106883.1">
    <property type="nucleotide sequence ID" value="NZ_VUMY01000014.1"/>
</dbReference>
<keyword evidence="11" id="KW-0963">Cytoplasm</keyword>
<evidence type="ECO:0000256" key="8">
    <source>
        <dbReference type="ARBA" id="ARBA00023235"/>
    </source>
</evidence>
<comment type="caution">
    <text evidence="17">The sequence shown here is derived from an EMBL/GenBank/DDBJ whole genome shotgun (WGS) entry which is preliminary data.</text>
</comment>
<dbReference type="EMBL" id="VUMY01000014">
    <property type="protein sequence ID" value="MST50149.1"/>
    <property type="molecule type" value="Genomic_DNA"/>
</dbReference>
<feature type="domain" description="PPIase FKBP-type" evidence="16">
    <location>
        <begin position="167"/>
        <end position="212"/>
    </location>
</feature>
<feature type="compositionally biased region" description="Acidic residues" evidence="15">
    <location>
        <begin position="421"/>
        <end position="432"/>
    </location>
</feature>
<name>A0A7K0K3Z1_9ACTO</name>
<comment type="subcellular location">
    <subcellularLocation>
        <location evidence="11">Cytoplasm</location>
    </subcellularLocation>
    <text evidence="11">About half TF is bound to the ribosome near the polypeptide exit tunnel while the other half is free in the cytoplasm.</text>
</comment>
<dbReference type="GO" id="GO:0051083">
    <property type="term" value="P:'de novo' cotranslational protein folding"/>
    <property type="evidence" value="ECO:0007669"/>
    <property type="project" value="TreeGrafter"/>
</dbReference>
<dbReference type="InterPro" id="IPR036611">
    <property type="entry name" value="Trigger_fac_ribosome-bd_sf"/>
</dbReference>
<dbReference type="GO" id="GO:0044183">
    <property type="term" value="F:protein folding chaperone"/>
    <property type="evidence" value="ECO:0007669"/>
    <property type="project" value="TreeGrafter"/>
</dbReference>
<sequence length="447" mass="49383">MKSTVENLNPTKVKLAIEVPYEEFKPEMDKVFKEYAGQINIPGFRRGHAPARVIESYIGRGAVIEDAVNHALPEYYGQAIEENKLAPMGKPEVDVTDTPNVEGPAGGDLKFTVEVEVRPEVKLPDFSKLELEVEAVDVDAKDVEEELNNLRRRFATLKSVERAAKKDDFVTIDLVTKVDGEEIDNLAQVSYHIGAGGLVEGLDDALKGMKAGASKDFETQLKSGPHGGETATVTVTLDQVKVQELPEADDEFAMMVSDHDTIGELKQELEENAARQKRSEQAIDARDKLVEKLRDELDFPLPEGLLEESIAAQTAEDASDEDKARVRELVEKDLKVQIILDTVAEQRQMNVTQQELLEFVLQTAQAYGMDPSMLLQSAEQNNRIPAFIQEIARNKAIANALGEVKVKDSQGKAVDLSDFVGADDEDDDEEAEVEKKPAKKAAKKKAE</sequence>
<evidence type="ECO:0000256" key="11">
    <source>
        <dbReference type="HAMAP-Rule" id="MF_00303"/>
    </source>
</evidence>
<dbReference type="PIRSF" id="PIRSF003095">
    <property type="entry name" value="Trigger_factor"/>
    <property type="match status" value="1"/>
</dbReference>
<organism evidence="17 18">
    <name type="scientific">Mobiluncus porci</name>
    <dbReference type="NCBI Taxonomy" id="2652278"/>
    <lineage>
        <taxon>Bacteria</taxon>
        <taxon>Bacillati</taxon>
        <taxon>Actinomycetota</taxon>
        <taxon>Actinomycetes</taxon>
        <taxon>Actinomycetales</taxon>
        <taxon>Actinomycetaceae</taxon>
        <taxon>Mobiluncus</taxon>
    </lineage>
</organism>
<gene>
    <name evidence="11" type="primary">tig</name>
    <name evidence="17" type="ORF">FYJ63_07860</name>
</gene>